<proteinExistence type="predicted"/>
<evidence type="ECO:0000313" key="2">
    <source>
        <dbReference type="EMBL" id="CAB4174189.1"/>
    </source>
</evidence>
<accession>A0A6J5RIL1</accession>
<sequence>MINGFDRGITLNLLKCFRHFAQAATRIACAVVSVVGILFISAANAVAPIHDGIQIQQTPKQYAKAVLPLDQYKCIAILYGKESAWSHTAYNKSSGAAGIPQGKSVWLRSATPIEQVKWGLAYIEHRYQTPCSALNHFRKHNWH</sequence>
<dbReference type="EMBL" id="LR797515">
    <property type="protein sequence ID" value="CAB4222057.1"/>
    <property type="molecule type" value="Genomic_DNA"/>
</dbReference>
<feature type="transmembrane region" description="Helical" evidence="1">
    <location>
        <begin position="27"/>
        <end position="47"/>
    </location>
</feature>
<gene>
    <name evidence="3" type="ORF">UFOVP1256_18</name>
    <name evidence="4" type="ORF">UFOVP1643_9</name>
    <name evidence="2" type="ORF">UFOVP974_30</name>
</gene>
<reference evidence="3" key="1">
    <citation type="submission" date="2020-05" db="EMBL/GenBank/DDBJ databases">
        <authorList>
            <person name="Chiriac C."/>
            <person name="Salcher M."/>
            <person name="Ghai R."/>
            <person name="Kavagutti S V."/>
        </authorList>
    </citation>
    <scope>NUCLEOTIDE SEQUENCE</scope>
</reference>
<evidence type="ECO:0000256" key="1">
    <source>
        <dbReference type="SAM" id="Phobius"/>
    </source>
</evidence>
<evidence type="ECO:0000313" key="3">
    <source>
        <dbReference type="EMBL" id="CAB4194067.1"/>
    </source>
</evidence>
<keyword evidence="1" id="KW-0472">Membrane</keyword>
<keyword evidence="1" id="KW-0812">Transmembrane</keyword>
<dbReference type="EMBL" id="LR797202">
    <property type="protein sequence ID" value="CAB4194067.1"/>
    <property type="molecule type" value="Genomic_DNA"/>
</dbReference>
<protein>
    <submittedName>
        <fullName evidence="3">Uncharacterized protein</fullName>
    </submittedName>
</protein>
<evidence type="ECO:0000313" key="4">
    <source>
        <dbReference type="EMBL" id="CAB4222057.1"/>
    </source>
</evidence>
<organism evidence="3">
    <name type="scientific">uncultured Caudovirales phage</name>
    <dbReference type="NCBI Taxonomy" id="2100421"/>
    <lineage>
        <taxon>Viruses</taxon>
        <taxon>Duplodnaviria</taxon>
        <taxon>Heunggongvirae</taxon>
        <taxon>Uroviricota</taxon>
        <taxon>Caudoviricetes</taxon>
        <taxon>Peduoviridae</taxon>
        <taxon>Maltschvirus</taxon>
        <taxon>Maltschvirus maltsch</taxon>
    </lineage>
</organism>
<keyword evidence="1" id="KW-1133">Transmembrane helix</keyword>
<name>A0A6J5RIL1_9CAUD</name>
<dbReference type="EMBL" id="LR796922">
    <property type="protein sequence ID" value="CAB4174189.1"/>
    <property type="molecule type" value="Genomic_DNA"/>
</dbReference>